<name>A0ABV3SK51_9HYPH</name>
<dbReference type="SUPFAM" id="SSF53300">
    <property type="entry name" value="vWA-like"/>
    <property type="match status" value="1"/>
</dbReference>
<protein>
    <submittedName>
        <fullName evidence="1">DUF1194 domain-containing protein</fullName>
    </submittedName>
</protein>
<dbReference type="Proteomes" id="UP001556692">
    <property type="component" value="Unassembled WGS sequence"/>
</dbReference>
<evidence type="ECO:0000313" key="1">
    <source>
        <dbReference type="EMBL" id="MEX0407147.1"/>
    </source>
</evidence>
<reference evidence="1 2" key="1">
    <citation type="submission" date="2024-05" db="EMBL/GenBank/DDBJ databases">
        <authorList>
            <person name="Jiang F."/>
        </authorList>
    </citation>
    <scope>NUCLEOTIDE SEQUENCE [LARGE SCALE GENOMIC DNA]</scope>
    <source>
        <strain evidence="1 2">LZ166</strain>
    </source>
</reference>
<keyword evidence="2" id="KW-1185">Reference proteome</keyword>
<sequence length="296" mass="32190">MDHDPNVSSPDERRPIGRALRAAATGLLFLPLGSAAASAQTATHPEDDEVVDVELVLAVDVSLSMSPMELEIQRDGYAAALVHENVVQAIRDGVHGKIAVTYFEWAGDFTQRIVVPWTRIGSLGEAEAFVEQMTATPPRSARRTSISGGLTFAEGLFEDNGFRGMKRVIDISGDGPNNQGAQVDVTRDGIVEKGITINGLPLMTRSGFSTVYDVKDLDVYYENCVIGGPGAFVIPVNDWSQFPEAIRRKLVLELAGLVPAPRERTGLPVQLVAATADYDCLIGEKIWQNRSRIWEN</sequence>
<proteinExistence type="predicted"/>
<comment type="caution">
    <text evidence="1">The sequence shown here is derived from an EMBL/GenBank/DDBJ whole genome shotgun (WGS) entry which is preliminary data.</text>
</comment>
<dbReference type="InterPro" id="IPR036465">
    <property type="entry name" value="vWFA_dom_sf"/>
</dbReference>
<evidence type="ECO:0000313" key="2">
    <source>
        <dbReference type="Proteomes" id="UP001556692"/>
    </source>
</evidence>
<dbReference type="CDD" id="cd00198">
    <property type="entry name" value="vWFA"/>
    <property type="match status" value="1"/>
</dbReference>
<accession>A0ABV3SK51</accession>
<dbReference type="EMBL" id="JBDPGJ010000003">
    <property type="protein sequence ID" value="MEX0407147.1"/>
    <property type="molecule type" value="Genomic_DNA"/>
</dbReference>
<organism evidence="1 2">
    <name type="scientific">Aquibium pacificus</name>
    <dbReference type="NCBI Taxonomy" id="3153579"/>
    <lineage>
        <taxon>Bacteria</taxon>
        <taxon>Pseudomonadati</taxon>
        <taxon>Pseudomonadota</taxon>
        <taxon>Alphaproteobacteria</taxon>
        <taxon>Hyphomicrobiales</taxon>
        <taxon>Phyllobacteriaceae</taxon>
        <taxon>Aquibium</taxon>
    </lineage>
</organism>
<dbReference type="Pfam" id="PF06707">
    <property type="entry name" value="DUF1194"/>
    <property type="match status" value="1"/>
</dbReference>
<dbReference type="RefSeq" id="WP_367955015.1">
    <property type="nucleotide sequence ID" value="NZ_JBDPGJ010000003.1"/>
</dbReference>
<gene>
    <name evidence="1" type="ORF">ABGN05_15890</name>
</gene>
<dbReference type="InterPro" id="IPR010607">
    <property type="entry name" value="DUF1194"/>
</dbReference>
<dbReference type="Gene3D" id="3.40.50.410">
    <property type="entry name" value="von Willebrand factor, type A domain"/>
    <property type="match status" value="1"/>
</dbReference>